<feature type="compositionally biased region" description="Polar residues" evidence="1">
    <location>
        <begin position="636"/>
        <end position="650"/>
    </location>
</feature>
<dbReference type="Pfam" id="PF14111">
    <property type="entry name" value="DUF4283"/>
    <property type="match status" value="1"/>
</dbReference>
<feature type="compositionally biased region" description="Polar residues" evidence="1">
    <location>
        <begin position="35"/>
        <end position="65"/>
    </location>
</feature>
<keyword evidence="4" id="KW-1185">Reference proteome</keyword>
<feature type="compositionally biased region" description="Polar residues" evidence="1">
    <location>
        <begin position="484"/>
        <end position="499"/>
    </location>
</feature>
<feature type="compositionally biased region" description="Pro residues" evidence="1">
    <location>
        <begin position="15"/>
        <end position="25"/>
    </location>
</feature>
<accession>A0AAV2CD51</accession>
<feature type="region of interest" description="Disordered" evidence="1">
    <location>
        <begin position="1"/>
        <end position="69"/>
    </location>
</feature>
<feature type="compositionally biased region" description="Polar residues" evidence="1">
    <location>
        <begin position="507"/>
        <end position="516"/>
    </location>
</feature>
<dbReference type="EMBL" id="OZ034813">
    <property type="protein sequence ID" value="CAL1353806.1"/>
    <property type="molecule type" value="Genomic_DNA"/>
</dbReference>
<dbReference type="AlphaFoldDB" id="A0AAV2CD51"/>
<dbReference type="PANTHER" id="PTHR31286:SF99">
    <property type="entry name" value="DUF4283 DOMAIN-CONTAINING PROTEIN"/>
    <property type="match status" value="1"/>
</dbReference>
<evidence type="ECO:0000313" key="4">
    <source>
        <dbReference type="Proteomes" id="UP001497516"/>
    </source>
</evidence>
<dbReference type="Proteomes" id="UP001497516">
    <property type="component" value="Chromosome 1"/>
</dbReference>
<name>A0AAV2CD51_9ROSI</name>
<reference evidence="3 4" key="1">
    <citation type="submission" date="2024-04" db="EMBL/GenBank/DDBJ databases">
        <authorList>
            <person name="Fracassetti M."/>
        </authorList>
    </citation>
    <scope>NUCLEOTIDE SEQUENCE [LARGE SCALE GENOMIC DNA]</scope>
</reference>
<gene>
    <name evidence="3" type="ORF">LTRI10_LOCUS1678</name>
</gene>
<dbReference type="InterPro" id="IPR025558">
    <property type="entry name" value="DUF4283"/>
</dbReference>
<organism evidence="3 4">
    <name type="scientific">Linum trigynum</name>
    <dbReference type="NCBI Taxonomy" id="586398"/>
    <lineage>
        <taxon>Eukaryota</taxon>
        <taxon>Viridiplantae</taxon>
        <taxon>Streptophyta</taxon>
        <taxon>Embryophyta</taxon>
        <taxon>Tracheophyta</taxon>
        <taxon>Spermatophyta</taxon>
        <taxon>Magnoliopsida</taxon>
        <taxon>eudicotyledons</taxon>
        <taxon>Gunneridae</taxon>
        <taxon>Pentapetalae</taxon>
        <taxon>rosids</taxon>
        <taxon>fabids</taxon>
        <taxon>Malpighiales</taxon>
        <taxon>Linaceae</taxon>
        <taxon>Linum</taxon>
    </lineage>
</organism>
<sequence>MLATDPTRHQSPTPATIPPGRPPDFPQMVVPPDLTASSPDLQAISSSTEMAVDSTSAINQTSSQSKDMDTEVLKTSTPANMIKIPPGPTNLGGFSYAAAVSGMKNSENPGTPGNQWTPVGEHDLIPGDFNGEPALQISATFKNKLCAPWQRTLVVRLLGIKVGFTTLCSRLRAQWRPTGHMEVRDLDHDCYLVKLENDQDYFKALTEGPWTIFDHYVVVHQWTPKFRISDPLPKRMIVWLQLPGLPIHLYHKEVLTSIGNLIGRTIKLDYHTLNQQRAKFARLAVEIDLGKPLIPRVHIDGEWQKVEYENLLEVCFECGKVGHPSVSFPKVRLTPQTGALTVAGNLGVDSSDAMTVAEPSASFGPWMIVTKKSRRNNRDQNRKGKEESEEGKLNQGNGSRNGKNNLARKESGDSAGRPHHNPQYTQRTNISENKQMAVGKSKEEEKKGKEKVGLAGPPTSKGLLGPGPFLSNTTGPKASPGPSEASSSHGTRGPSSTHAPLSPKTGPATNTSSQIFPTADMPIQLLTGPNGTNMQIISTKQPTFTPLSETNSKRQELGGKQKQNKTSKTRSRKSSPMKQNPLKPLRIWSPMKEKKSKTKSWLATLTLEEINDWTKGGMEAVAMDLRKVDSPVRNAPVTTPPENQAATPST</sequence>
<feature type="compositionally biased region" description="Polar residues" evidence="1">
    <location>
        <begin position="394"/>
        <end position="404"/>
    </location>
</feature>
<dbReference type="PANTHER" id="PTHR31286">
    <property type="entry name" value="GLYCINE-RICH CELL WALL STRUCTURAL PROTEIN 1.8-LIKE"/>
    <property type="match status" value="1"/>
</dbReference>
<evidence type="ECO:0000313" key="3">
    <source>
        <dbReference type="EMBL" id="CAL1353806.1"/>
    </source>
</evidence>
<feature type="compositionally biased region" description="Polar residues" evidence="1">
    <location>
        <begin position="527"/>
        <end position="550"/>
    </location>
</feature>
<feature type="compositionally biased region" description="Basic residues" evidence="1">
    <location>
        <begin position="562"/>
        <end position="575"/>
    </location>
</feature>
<feature type="compositionally biased region" description="Basic and acidic residues" evidence="1">
    <location>
        <begin position="440"/>
        <end position="452"/>
    </location>
</feature>
<proteinExistence type="predicted"/>
<feature type="region of interest" description="Disordered" evidence="1">
    <location>
        <begin position="630"/>
        <end position="650"/>
    </location>
</feature>
<evidence type="ECO:0000256" key="1">
    <source>
        <dbReference type="SAM" id="MobiDB-lite"/>
    </source>
</evidence>
<feature type="compositionally biased region" description="Basic and acidic residues" evidence="1">
    <location>
        <begin position="376"/>
        <end position="392"/>
    </location>
</feature>
<feature type="region of interest" description="Disordered" evidence="1">
    <location>
        <begin position="367"/>
        <end position="599"/>
    </location>
</feature>
<feature type="compositionally biased region" description="Polar residues" evidence="1">
    <location>
        <begin position="422"/>
        <end position="434"/>
    </location>
</feature>
<protein>
    <recommendedName>
        <fullName evidence="2">DUF4283 domain-containing protein</fullName>
    </recommendedName>
</protein>
<feature type="domain" description="DUF4283" evidence="2">
    <location>
        <begin position="148"/>
        <end position="228"/>
    </location>
</feature>
<evidence type="ECO:0000259" key="2">
    <source>
        <dbReference type="Pfam" id="PF14111"/>
    </source>
</evidence>
<dbReference type="InterPro" id="IPR040256">
    <property type="entry name" value="At4g02000-like"/>
</dbReference>